<dbReference type="GO" id="GO:0005509">
    <property type="term" value="F:calcium ion binding"/>
    <property type="evidence" value="ECO:0007669"/>
    <property type="project" value="InterPro"/>
</dbReference>
<evidence type="ECO:0000256" key="8">
    <source>
        <dbReference type="ARBA" id="ARBA00023180"/>
    </source>
</evidence>
<dbReference type="PANTHER" id="PTHR24039">
    <property type="entry name" value="FIBRILLIN-RELATED"/>
    <property type="match status" value="1"/>
</dbReference>
<dbReference type="FunFam" id="2.10.25.10:FF:000005">
    <property type="entry name" value="Fibrillin 2"/>
    <property type="match status" value="1"/>
</dbReference>
<dbReference type="PROSITE" id="PS00010">
    <property type="entry name" value="ASX_HYDROXYL"/>
    <property type="match status" value="5"/>
</dbReference>
<dbReference type="SMART" id="SM00179">
    <property type="entry name" value="EGF_CA"/>
    <property type="match status" value="6"/>
</dbReference>
<feature type="domain" description="EGF-like" evidence="12">
    <location>
        <begin position="1154"/>
        <end position="1189"/>
    </location>
</feature>
<evidence type="ECO:0000259" key="13">
    <source>
        <dbReference type="PROSITE" id="PS51220"/>
    </source>
</evidence>
<keyword evidence="11" id="KW-1133">Transmembrane helix</keyword>
<dbReference type="PROSITE" id="PS50026">
    <property type="entry name" value="EGF_3"/>
    <property type="match status" value="5"/>
</dbReference>
<dbReference type="Pfam" id="PF06119">
    <property type="entry name" value="NIDO"/>
    <property type="match status" value="1"/>
</dbReference>
<evidence type="ECO:0000259" key="12">
    <source>
        <dbReference type="PROSITE" id="PS50026"/>
    </source>
</evidence>
<dbReference type="SUPFAM" id="SSF57196">
    <property type="entry name" value="EGF/Laminin"/>
    <property type="match status" value="2"/>
</dbReference>
<proteinExistence type="predicted"/>
<dbReference type="InterPro" id="IPR003886">
    <property type="entry name" value="NIDO_dom"/>
</dbReference>
<reference evidence="15" key="1">
    <citation type="submission" date="2021-01" db="EMBL/GenBank/DDBJ databases">
        <authorList>
            <person name="Li R."/>
            <person name="Bekaert M."/>
        </authorList>
    </citation>
    <scope>NUCLEOTIDE SEQUENCE</scope>
    <source>
        <strain evidence="15">Farmed</strain>
    </source>
</reference>
<keyword evidence="11" id="KW-0812">Transmembrane</keyword>
<dbReference type="InterPro" id="IPR000742">
    <property type="entry name" value="EGF"/>
</dbReference>
<feature type="transmembrane region" description="Helical" evidence="11">
    <location>
        <begin position="1375"/>
        <end position="1399"/>
    </location>
</feature>
<dbReference type="InterPro" id="IPR009030">
    <property type="entry name" value="Growth_fac_rcpt_cys_sf"/>
</dbReference>
<dbReference type="PROSITE" id="PS51220">
    <property type="entry name" value="NIDO"/>
    <property type="match status" value="1"/>
</dbReference>
<dbReference type="SMART" id="SM00181">
    <property type="entry name" value="EGF"/>
    <property type="match status" value="10"/>
</dbReference>
<keyword evidence="4" id="KW-0677">Repeat</keyword>
<feature type="domain" description="VWFD" evidence="14">
    <location>
        <begin position="495"/>
        <end position="705"/>
    </location>
</feature>
<dbReference type="Proteomes" id="UP000597762">
    <property type="component" value="Unassembled WGS sequence"/>
</dbReference>
<sequence length="1481" mass="165388">MRRHVKTDNSTEEALSRSFNMVLKYLLCLFFLEAHVETSDATTASDATSVSLTEMATRDQSEKENIAPSTSAAFTTESMMSDTTTVTTNTETFRGTTTWNVTSLPVTISRASTSTEEVTSPLLLSDKVTTESTTMSKIKTTENDIIPPVTTRSFSTHSFLESSLSSTTPNLIIKTTTGTTTPPPSTEKATTKSTIEDTTFPKTTPNFYVSSVMTTKSTTKLPTTTTAPKTTHRPCPQPNLFTHGSYEIVYESSPLICPVIDINAGSSQLNCFRIYSNGYVKEGSFAFYYEPHRNYFSKWGSWILAPYMADLATGPNSMIKYSVYSKYTYNGEAGTSVLNKLGEIDEHMKTTLTDFQSVWAIVITWENVRPRSLEGETWENYPGVTFQMVIVTNGKRTYLLYLYKPCGMDMGVDVKAIMGYAGGGKYYIHKDSMKINSLVNIDLNSNTGVQGEWMFDISGWYQATKKLKCLKCVDLCWLYLQKRPIDFCEGYRFPFIAFTFGDPHIQTFDGFTYSFNGLGEYVYLDVYNRTTKVKLIEVQARTQLATNVNGTKVNATIFSAFAMKNFETNTTAQVEMSDSKKDLIINLDNQDLTLDFQKSLTFKKIGKISVFRKSNASEDPKASFTFSSGIDITVSVSTGMLSVSFSIPEDLQKDIQTRGLQGDIDGDPNNDLRTPNGTVLSVNSTEEEIFDNFGQLWLINQSLFTYPAGQTKDNYIDKSFRPLFLDKTTAKYKEAVKVCDGEKNIACIYDFIATENKALAQKTQADAKTATEELAQSKNRAPVINGEKVLEITVNKTKKWEIHVTDKDNDTVRIQIQDGKEYINVINNGYNFTLNILIPQLTPVNISIIAIDEKNQTSGGFTLKIVLCSGCSGNGQCSKDNSEIDQQFYEQLRCTCDKGYEGKNCETDYDGCAENPCVEAKYCQDLSPEVEQATNRTFNCSCPPGYLLQKDNRCLDKDECKSNATNECESFCNNTEGSYFCSCAKGYELKNKTKCVNNISTTCTKNCSNADGCEIDKCFCNKGFELNNTDFCVDINECNPNPCEYKCENTKGSFYCTCPNGKKVIEKIKCEVCDDDHWGINCSTPCDCQNNAECNPEKGCICQDGWKGTKCSEDINECDIANNCTNIQKCINKNGSYDCECIAGYQKEGNGCVDINECQEGNPCTDLCVNTKGSYVCKCRNGYSSQNGQNCTDIDECQENLSGCEQICNNNEGSYICNCFEGYKLNDDRQTCSLIQQSEACKAANCTKNQFCKYSNGTGQCLCKNGYEFDNTTKTCTWIDLCKSNPYLVTKIVSINILQLTEEFKSVPGFIEVIINKISAGSVLVDYSIITKENSLSSLNEKLDIIKNNGLKVFNETVNVLSTKSFVCTKGYNTYLAIGLGIGIPLLVIIILILVKFIWFRRKNSFAVQTLNNSDIYNTQESFGSLSVFHGKRLRINDDFTGDLRTNAWEDNTYDSATPGYYLSTMLERQGSFRINRPKLY</sequence>
<dbReference type="InterPro" id="IPR001881">
    <property type="entry name" value="EGF-like_Ca-bd_dom"/>
</dbReference>
<dbReference type="EMBL" id="CAHIKZ030005532">
    <property type="protein sequence ID" value="CAE1328534.1"/>
    <property type="molecule type" value="Genomic_DNA"/>
</dbReference>
<comment type="caution">
    <text evidence="9">Lacks conserved residue(s) required for the propagation of feature annotation.</text>
</comment>
<dbReference type="SMART" id="SM00539">
    <property type="entry name" value="NIDO"/>
    <property type="match status" value="1"/>
</dbReference>
<comment type="subcellular location">
    <subcellularLocation>
        <location evidence="1">Membrane</location>
    </subcellularLocation>
</comment>
<dbReference type="PANTHER" id="PTHR24039:SF28">
    <property type="entry name" value="EGF-LIKE DOMAIN-CONTAINING PROTEIN"/>
    <property type="match status" value="1"/>
</dbReference>
<feature type="domain" description="EGF-like" evidence="12">
    <location>
        <begin position="864"/>
        <end position="906"/>
    </location>
</feature>
<organism evidence="15 16">
    <name type="scientific">Acanthosepion pharaonis</name>
    <name type="common">Pharaoh cuttlefish</name>
    <name type="synonym">Sepia pharaonis</name>
    <dbReference type="NCBI Taxonomy" id="158019"/>
    <lineage>
        <taxon>Eukaryota</taxon>
        <taxon>Metazoa</taxon>
        <taxon>Spiralia</taxon>
        <taxon>Lophotrochozoa</taxon>
        <taxon>Mollusca</taxon>
        <taxon>Cephalopoda</taxon>
        <taxon>Coleoidea</taxon>
        <taxon>Decapodiformes</taxon>
        <taxon>Sepiida</taxon>
        <taxon>Sepiina</taxon>
        <taxon>Sepiidae</taxon>
        <taxon>Acanthosepion</taxon>
    </lineage>
</organism>
<evidence type="ECO:0000256" key="10">
    <source>
        <dbReference type="SAM" id="MobiDB-lite"/>
    </source>
</evidence>
<evidence type="ECO:0000256" key="1">
    <source>
        <dbReference type="ARBA" id="ARBA00004370"/>
    </source>
</evidence>
<keyword evidence="7 9" id="KW-1015">Disulfide bond</keyword>
<dbReference type="SUPFAM" id="SSF57184">
    <property type="entry name" value="Growth factor receptor domain"/>
    <property type="match status" value="3"/>
</dbReference>
<dbReference type="PROSITE" id="PS00022">
    <property type="entry name" value="EGF_1"/>
    <property type="match status" value="2"/>
</dbReference>
<evidence type="ECO:0000256" key="5">
    <source>
        <dbReference type="ARBA" id="ARBA00022837"/>
    </source>
</evidence>
<feature type="domain" description="NIDO" evidence="13">
    <location>
        <begin position="306"/>
        <end position="460"/>
    </location>
</feature>
<keyword evidence="5" id="KW-0106">Calcium</keyword>
<dbReference type="PROSITE" id="PS01186">
    <property type="entry name" value="EGF_2"/>
    <property type="match status" value="5"/>
</dbReference>
<evidence type="ECO:0000256" key="3">
    <source>
        <dbReference type="ARBA" id="ARBA00022729"/>
    </source>
</evidence>
<keyword evidence="3" id="KW-0732">Signal</keyword>
<feature type="disulfide bond" evidence="9">
    <location>
        <begin position="896"/>
        <end position="905"/>
    </location>
</feature>
<evidence type="ECO:0000259" key="14">
    <source>
        <dbReference type="PROSITE" id="PS51233"/>
    </source>
</evidence>
<feature type="domain" description="EGF-like" evidence="12">
    <location>
        <begin position="1114"/>
        <end position="1153"/>
    </location>
</feature>
<dbReference type="PROSITE" id="PS01187">
    <property type="entry name" value="EGF_CA"/>
    <property type="match status" value="2"/>
</dbReference>
<keyword evidence="2 9" id="KW-0245">EGF-like domain</keyword>
<dbReference type="GO" id="GO:0016020">
    <property type="term" value="C:membrane"/>
    <property type="evidence" value="ECO:0007669"/>
    <property type="project" value="UniProtKB-SubCell"/>
</dbReference>
<dbReference type="Pfam" id="PF07645">
    <property type="entry name" value="EGF_CA"/>
    <property type="match status" value="5"/>
</dbReference>
<keyword evidence="8" id="KW-0325">Glycoprotein</keyword>
<evidence type="ECO:0008006" key="17">
    <source>
        <dbReference type="Google" id="ProtNLM"/>
    </source>
</evidence>
<evidence type="ECO:0000256" key="6">
    <source>
        <dbReference type="ARBA" id="ARBA00023136"/>
    </source>
</evidence>
<dbReference type="PROSITE" id="PS51233">
    <property type="entry name" value="VWFD"/>
    <property type="match status" value="1"/>
</dbReference>
<evidence type="ECO:0000313" key="16">
    <source>
        <dbReference type="Proteomes" id="UP000597762"/>
    </source>
</evidence>
<feature type="domain" description="EGF-like" evidence="12">
    <location>
        <begin position="908"/>
        <end position="955"/>
    </location>
</feature>
<evidence type="ECO:0000313" key="15">
    <source>
        <dbReference type="EMBL" id="CAE1328534.1"/>
    </source>
</evidence>
<feature type="disulfide bond" evidence="9">
    <location>
        <begin position="1158"/>
        <end position="1168"/>
    </location>
</feature>
<accession>A0A812EST6</accession>
<evidence type="ECO:0000256" key="9">
    <source>
        <dbReference type="PROSITE-ProRule" id="PRU00076"/>
    </source>
</evidence>
<evidence type="ECO:0000256" key="11">
    <source>
        <dbReference type="SAM" id="Phobius"/>
    </source>
</evidence>
<dbReference type="SMART" id="SM00216">
    <property type="entry name" value="VWD"/>
    <property type="match status" value="1"/>
</dbReference>
<dbReference type="InterPro" id="IPR001846">
    <property type="entry name" value="VWF_type-D"/>
</dbReference>
<dbReference type="CDD" id="cd00054">
    <property type="entry name" value="EGF_CA"/>
    <property type="match status" value="4"/>
</dbReference>
<dbReference type="InterPro" id="IPR049883">
    <property type="entry name" value="NOTCH1_EGF-like"/>
</dbReference>
<dbReference type="Gene3D" id="2.10.25.10">
    <property type="entry name" value="Laminin"/>
    <property type="match status" value="7"/>
</dbReference>
<protein>
    <recommendedName>
        <fullName evidence="17">Mucin-like protein</fullName>
    </recommendedName>
</protein>
<dbReference type="OrthoDB" id="5966313at2759"/>
<evidence type="ECO:0000256" key="7">
    <source>
        <dbReference type="ARBA" id="ARBA00023157"/>
    </source>
</evidence>
<gene>
    <name evidence="15" type="ORF">SPHA_78210</name>
</gene>
<evidence type="ECO:0000256" key="2">
    <source>
        <dbReference type="ARBA" id="ARBA00022536"/>
    </source>
</evidence>
<name>A0A812EST6_ACAPH</name>
<keyword evidence="6 11" id="KW-0472">Membrane</keyword>
<feature type="region of interest" description="Disordered" evidence="10">
    <location>
        <begin position="173"/>
        <end position="194"/>
    </location>
</feature>
<dbReference type="InterPro" id="IPR018097">
    <property type="entry name" value="EGF_Ca-bd_CS"/>
</dbReference>
<feature type="domain" description="EGF-like" evidence="12">
    <location>
        <begin position="1034"/>
        <end position="1071"/>
    </location>
</feature>
<comment type="caution">
    <text evidence="15">The sequence shown here is derived from an EMBL/GenBank/DDBJ whole genome shotgun (WGS) entry which is preliminary data.</text>
</comment>
<dbReference type="GO" id="GO:0007160">
    <property type="term" value="P:cell-matrix adhesion"/>
    <property type="evidence" value="ECO:0007669"/>
    <property type="project" value="InterPro"/>
</dbReference>
<evidence type="ECO:0000256" key="4">
    <source>
        <dbReference type="ARBA" id="ARBA00022737"/>
    </source>
</evidence>
<keyword evidence="16" id="KW-1185">Reference proteome</keyword>
<dbReference type="InterPro" id="IPR000152">
    <property type="entry name" value="EGF-type_Asp/Asn_hydroxyl_site"/>
</dbReference>